<dbReference type="CDD" id="cd03791">
    <property type="entry name" value="GT5_Glycogen_synthase_DULL1-like"/>
    <property type="match status" value="1"/>
</dbReference>
<comment type="similarity">
    <text evidence="4 8">Belongs to the glycosyltransferase 1 family. Bacterial/plant glycogen synthase subfamily.</text>
</comment>
<comment type="catalytic activity">
    <reaction evidence="1 8">
        <text>[(1-&gt;4)-alpha-D-glucosyl](n) + ADP-alpha-D-glucose = [(1-&gt;4)-alpha-D-glucosyl](n+1) + ADP + H(+)</text>
        <dbReference type="Rhea" id="RHEA:18189"/>
        <dbReference type="Rhea" id="RHEA-COMP:9584"/>
        <dbReference type="Rhea" id="RHEA-COMP:9587"/>
        <dbReference type="ChEBI" id="CHEBI:15378"/>
        <dbReference type="ChEBI" id="CHEBI:15444"/>
        <dbReference type="ChEBI" id="CHEBI:57498"/>
        <dbReference type="ChEBI" id="CHEBI:456216"/>
        <dbReference type="EC" id="2.4.1.21"/>
    </reaction>
</comment>
<dbReference type="Gene3D" id="3.40.50.2000">
    <property type="entry name" value="Glycogen Phosphorylase B"/>
    <property type="match status" value="2"/>
</dbReference>
<name>B5YA13_COPPD</name>
<feature type="domain" description="Starch synthase catalytic" evidence="10">
    <location>
        <begin position="5"/>
        <end position="228"/>
    </location>
</feature>
<dbReference type="NCBIfam" id="TIGR02095">
    <property type="entry name" value="glgA"/>
    <property type="match status" value="1"/>
</dbReference>
<dbReference type="STRING" id="309798.COPRO5265_1309"/>
<feature type="domain" description="Glycosyl transferase family 1" evidence="9">
    <location>
        <begin position="279"/>
        <end position="429"/>
    </location>
</feature>
<evidence type="ECO:0000256" key="2">
    <source>
        <dbReference type="ARBA" id="ARBA00002764"/>
    </source>
</evidence>
<sequence>MKTLKVLLIGAECAPFVKVGGLADVLGALPKYISRQGVNAATVVPLYQSIDREQFVLEEETALNVETGVGPMLFRVFKCVDKDGILHYFLEQEKYFSRSNIYGEKDDAERFFAFSMGTLELAKREKFDILHANDWHTALVPVLVRQDGLPFKTVFTIHNLAYQGLCSRSLSGFLKLTPDMDALIRQDDNTMNPMKGGILCADYVTTVSPTYAKEILTPEYGVGLENVLVQRKDRLIGILNGIDVELYNPATDPHIYVNFTNEWEKKLANTEALRKELNLENGPYPVIGLVSRFVEQKGIDLVAEALDSIVELGAQLVALGTGDKKYEELLFKKAGKYHNMVSVNITFDPVLAQRIYAGSTHFLMPSRFEPCGLGQMIALRYGSIPIVRRTGGLADTVFDAEKEPNGNGFVFDEPTVDGLLGAVKRAVAYYKDEQMHKSLFNRAIASDVSWDSSAKAYVKLYEKALIS</sequence>
<evidence type="ECO:0000313" key="12">
    <source>
        <dbReference type="Proteomes" id="UP000001732"/>
    </source>
</evidence>
<reference evidence="12" key="1">
    <citation type="submission" date="2008-08" db="EMBL/GenBank/DDBJ databases">
        <title>The complete genome sequence of Coprothermobacter proteolyticus strain ATCC 5245 / DSM 5265 / BT.</title>
        <authorList>
            <person name="Dodson R.J."/>
            <person name="Durkin A.S."/>
            <person name="Wu M."/>
            <person name="Eisen J."/>
            <person name="Sutton G."/>
        </authorList>
    </citation>
    <scope>NUCLEOTIDE SEQUENCE [LARGE SCALE GENOMIC DNA]</scope>
    <source>
        <strain evidence="12">ATCC 35245 / DSM 5265 / OCM 4 / BT</strain>
    </source>
</reference>
<dbReference type="RefSeq" id="WP_012543751.1">
    <property type="nucleotide sequence ID" value="NC_011295.1"/>
</dbReference>
<dbReference type="eggNOG" id="COG0297">
    <property type="taxonomic scope" value="Bacteria"/>
</dbReference>
<keyword evidence="12" id="KW-1185">Reference proteome</keyword>
<dbReference type="Pfam" id="PF08323">
    <property type="entry name" value="Glyco_transf_5"/>
    <property type="match status" value="1"/>
</dbReference>
<dbReference type="GO" id="GO:0009011">
    <property type="term" value="F:alpha-1,4-glucan glucosyltransferase (ADP-glucose donor) activity"/>
    <property type="evidence" value="ECO:0007669"/>
    <property type="project" value="UniProtKB-UniRule"/>
</dbReference>
<comment type="function">
    <text evidence="2 8">Synthesizes alpha-1,4-glucan chains using ADP-glucose.</text>
</comment>
<reference evidence="11 12" key="2">
    <citation type="journal article" date="2014" name="Genome Announc.">
        <title>Complete Genome Sequence of Coprothermobacter proteolyticus DSM 5265.</title>
        <authorList>
            <person name="Alexiev A."/>
            <person name="Coil D.A."/>
            <person name="Badger J.H."/>
            <person name="Enticknap J."/>
            <person name="Ward N."/>
            <person name="Robb F.T."/>
            <person name="Eisen J.A."/>
        </authorList>
    </citation>
    <scope>NUCLEOTIDE SEQUENCE [LARGE SCALE GENOMIC DNA]</scope>
    <source>
        <strain evidence="12">ATCC 35245 / DSM 5265 / OCM 4 / BT</strain>
    </source>
</reference>
<dbReference type="PANTHER" id="PTHR45825">
    <property type="entry name" value="GRANULE-BOUND STARCH SYNTHASE 1, CHLOROPLASTIC/AMYLOPLASTIC"/>
    <property type="match status" value="1"/>
</dbReference>
<dbReference type="Proteomes" id="UP000001732">
    <property type="component" value="Chromosome"/>
</dbReference>
<evidence type="ECO:0000256" key="3">
    <source>
        <dbReference type="ARBA" id="ARBA00004964"/>
    </source>
</evidence>
<dbReference type="GO" id="GO:0004373">
    <property type="term" value="F:alpha-1,4-glucan glucosyltransferase (UDP-glucose donor) activity"/>
    <property type="evidence" value="ECO:0007669"/>
    <property type="project" value="InterPro"/>
</dbReference>
<evidence type="ECO:0000313" key="11">
    <source>
        <dbReference type="EMBL" id="ACI17099.1"/>
    </source>
</evidence>
<dbReference type="CAZy" id="GT5">
    <property type="family name" value="Glycosyltransferase Family 5"/>
</dbReference>
<dbReference type="InterPro" id="IPR013534">
    <property type="entry name" value="Starch_synth_cat_dom"/>
</dbReference>
<evidence type="ECO:0000256" key="4">
    <source>
        <dbReference type="ARBA" id="ARBA00010281"/>
    </source>
</evidence>
<accession>B5YA13</accession>
<dbReference type="InterPro" id="IPR001296">
    <property type="entry name" value="Glyco_trans_1"/>
</dbReference>
<dbReference type="GO" id="GO:0005978">
    <property type="term" value="P:glycogen biosynthetic process"/>
    <property type="evidence" value="ECO:0007669"/>
    <property type="project" value="UniProtKB-UniRule"/>
</dbReference>
<dbReference type="UniPathway" id="UPA00164"/>
<evidence type="ECO:0000256" key="7">
    <source>
        <dbReference type="ARBA" id="ARBA00023056"/>
    </source>
</evidence>
<gene>
    <name evidence="8" type="primary">glgA</name>
    <name evidence="11" type="ordered locus">COPRO5265_1309</name>
</gene>
<keyword evidence="7 8" id="KW-0320">Glycogen biosynthesis</keyword>
<evidence type="ECO:0000256" key="6">
    <source>
        <dbReference type="ARBA" id="ARBA00022679"/>
    </source>
</evidence>
<protein>
    <recommendedName>
        <fullName evidence="8">Glycogen synthase</fullName>
        <ecNumber evidence="8">2.4.1.21</ecNumber>
    </recommendedName>
    <alternativeName>
        <fullName evidence="8">Starch [bacterial glycogen] synthase</fullName>
    </alternativeName>
</protein>
<keyword evidence="6 8" id="KW-0808">Transferase</keyword>
<proteinExistence type="inferred from homology"/>
<dbReference type="AlphaFoldDB" id="B5YA13"/>
<evidence type="ECO:0000256" key="5">
    <source>
        <dbReference type="ARBA" id="ARBA00022676"/>
    </source>
</evidence>
<dbReference type="KEGG" id="cpo:COPRO5265_1309"/>
<dbReference type="Pfam" id="PF00534">
    <property type="entry name" value="Glycos_transf_1"/>
    <property type="match status" value="1"/>
</dbReference>
<evidence type="ECO:0000259" key="9">
    <source>
        <dbReference type="Pfam" id="PF00534"/>
    </source>
</evidence>
<feature type="binding site" evidence="8">
    <location>
        <position position="18"/>
    </location>
    <ligand>
        <name>ADP-alpha-D-glucose</name>
        <dbReference type="ChEBI" id="CHEBI:57498"/>
    </ligand>
</feature>
<organism evidence="11 12">
    <name type="scientific">Coprothermobacter proteolyticus (strain ATCC 35245 / DSM 5265 / OCM 4 / BT)</name>
    <dbReference type="NCBI Taxonomy" id="309798"/>
    <lineage>
        <taxon>Bacteria</taxon>
        <taxon>Pseudomonadati</taxon>
        <taxon>Coprothermobacterota</taxon>
        <taxon>Coprothermobacteria</taxon>
        <taxon>Coprothermobacterales</taxon>
        <taxon>Coprothermobacteraceae</taxon>
        <taxon>Coprothermobacter</taxon>
    </lineage>
</organism>
<dbReference type="EC" id="2.4.1.21" evidence="8"/>
<keyword evidence="5 8" id="KW-0328">Glycosyltransferase</keyword>
<dbReference type="PANTHER" id="PTHR45825:SF11">
    <property type="entry name" value="ALPHA AMYLASE DOMAIN-CONTAINING PROTEIN"/>
    <property type="match status" value="1"/>
</dbReference>
<evidence type="ECO:0000259" key="10">
    <source>
        <dbReference type="Pfam" id="PF08323"/>
    </source>
</evidence>
<comment type="pathway">
    <text evidence="3 8">Glycan biosynthesis; glycogen biosynthesis.</text>
</comment>
<dbReference type="SUPFAM" id="SSF53756">
    <property type="entry name" value="UDP-Glycosyltransferase/glycogen phosphorylase"/>
    <property type="match status" value="1"/>
</dbReference>
<dbReference type="InterPro" id="IPR011835">
    <property type="entry name" value="GS/SS"/>
</dbReference>
<evidence type="ECO:0000256" key="8">
    <source>
        <dbReference type="HAMAP-Rule" id="MF_00484"/>
    </source>
</evidence>
<dbReference type="HAMAP" id="MF_00484">
    <property type="entry name" value="Glycogen_synth"/>
    <property type="match status" value="1"/>
</dbReference>
<dbReference type="EMBL" id="CP001145">
    <property type="protein sequence ID" value="ACI17099.1"/>
    <property type="molecule type" value="Genomic_DNA"/>
</dbReference>
<evidence type="ECO:0000256" key="1">
    <source>
        <dbReference type="ARBA" id="ARBA00001478"/>
    </source>
</evidence>